<dbReference type="SMART" id="SM00480">
    <property type="entry name" value="POL3Bc"/>
    <property type="match status" value="1"/>
</dbReference>
<evidence type="ECO:0000256" key="2">
    <source>
        <dbReference type="ARBA" id="ARBA00010752"/>
    </source>
</evidence>
<feature type="domain" description="DNA polymerase III beta sliding clamp central" evidence="12">
    <location>
        <begin position="129"/>
        <end position="241"/>
    </location>
</feature>
<dbReference type="PANTHER" id="PTHR30478">
    <property type="entry name" value="DNA POLYMERASE III SUBUNIT BETA"/>
    <property type="match status" value="1"/>
</dbReference>
<dbReference type="InterPro" id="IPR022635">
    <property type="entry name" value="DNA_polIII_beta_C"/>
</dbReference>
<feature type="domain" description="DNA polymerase III beta sliding clamp N-terminal" evidence="11">
    <location>
        <begin position="1"/>
        <end position="119"/>
    </location>
</feature>
<evidence type="ECO:0000256" key="3">
    <source>
        <dbReference type="ARBA" id="ARBA00021035"/>
    </source>
</evidence>
<comment type="subcellular location">
    <subcellularLocation>
        <location evidence="1 10">Cytoplasm</location>
    </subcellularLocation>
</comment>
<evidence type="ECO:0000256" key="5">
    <source>
        <dbReference type="ARBA" id="ARBA00022679"/>
    </source>
</evidence>
<evidence type="ECO:0000256" key="10">
    <source>
        <dbReference type="PIRNR" id="PIRNR000804"/>
    </source>
</evidence>
<dbReference type="GO" id="GO:0008408">
    <property type="term" value="F:3'-5' exonuclease activity"/>
    <property type="evidence" value="ECO:0007669"/>
    <property type="project" value="InterPro"/>
</dbReference>
<dbReference type="GO" id="GO:0009360">
    <property type="term" value="C:DNA polymerase III complex"/>
    <property type="evidence" value="ECO:0007669"/>
    <property type="project" value="InterPro"/>
</dbReference>
<dbReference type="InterPro" id="IPR022637">
    <property type="entry name" value="DNA_polIII_beta_cen"/>
</dbReference>
<dbReference type="CDD" id="cd00140">
    <property type="entry name" value="beta_clamp"/>
    <property type="match status" value="1"/>
</dbReference>
<keyword evidence="15" id="KW-1185">Reference proteome</keyword>
<dbReference type="Pfam" id="PF02768">
    <property type="entry name" value="DNA_pol3_beta_3"/>
    <property type="match status" value="1"/>
</dbReference>
<dbReference type="Pfam" id="PF00712">
    <property type="entry name" value="DNA_pol3_beta"/>
    <property type="match status" value="1"/>
</dbReference>
<feature type="domain" description="DNA polymerase III beta sliding clamp C-terminal" evidence="13">
    <location>
        <begin position="247"/>
        <end position="363"/>
    </location>
</feature>
<protein>
    <recommendedName>
        <fullName evidence="3 10">Beta sliding clamp</fullName>
    </recommendedName>
</protein>
<dbReference type="EMBL" id="LNAM01000159">
    <property type="protein sequence ID" value="KSV58844.1"/>
    <property type="molecule type" value="Genomic_DNA"/>
</dbReference>
<evidence type="ECO:0000256" key="7">
    <source>
        <dbReference type="ARBA" id="ARBA00022705"/>
    </source>
</evidence>
<evidence type="ECO:0000313" key="14">
    <source>
        <dbReference type="EMBL" id="KSV58844.1"/>
    </source>
</evidence>
<evidence type="ECO:0000259" key="11">
    <source>
        <dbReference type="Pfam" id="PF00712"/>
    </source>
</evidence>
<dbReference type="InterPro" id="IPR046938">
    <property type="entry name" value="DNA_clamp_sf"/>
</dbReference>
<evidence type="ECO:0000256" key="4">
    <source>
        <dbReference type="ARBA" id="ARBA00022490"/>
    </source>
</evidence>
<keyword evidence="9" id="KW-0238">DNA-binding</keyword>
<dbReference type="AlphaFoldDB" id="A0A0V8QEE6"/>
<proteinExistence type="inferred from homology"/>
<dbReference type="PIRSF" id="PIRSF000804">
    <property type="entry name" value="DNA_pol_III_b"/>
    <property type="match status" value="1"/>
</dbReference>
<reference evidence="14 15" key="1">
    <citation type="submission" date="2015-11" db="EMBL/GenBank/DDBJ databases">
        <title>Butyribacter intestini gen. nov., sp. nov., a butyric acid-producing bacterium of the family Lachnospiraceae isolated from the human faeces.</title>
        <authorList>
            <person name="Zou Y."/>
            <person name="Xue W."/>
            <person name="Luo G."/>
            <person name="Lv M."/>
        </authorList>
    </citation>
    <scope>NUCLEOTIDE SEQUENCE [LARGE SCALE GENOMIC DNA]</scope>
    <source>
        <strain evidence="14 15">ACET-33324</strain>
    </source>
</reference>
<dbReference type="STRING" id="290052.ASU35_11420"/>
<dbReference type="NCBIfam" id="TIGR00663">
    <property type="entry name" value="dnan"/>
    <property type="match status" value="1"/>
</dbReference>
<organism evidence="14 15">
    <name type="scientific">Acetivibrio ethanolgignens</name>
    <dbReference type="NCBI Taxonomy" id="290052"/>
    <lineage>
        <taxon>Bacteria</taxon>
        <taxon>Bacillati</taxon>
        <taxon>Bacillota</taxon>
        <taxon>Clostridia</taxon>
        <taxon>Eubacteriales</taxon>
        <taxon>Oscillospiraceae</taxon>
        <taxon>Acetivibrio</taxon>
    </lineage>
</organism>
<keyword evidence="4 10" id="KW-0963">Cytoplasm</keyword>
<evidence type="ECO:0000256" key="8">
    <source>
        <dbReference type="ARBA" id="ARBA00022932"/>
    </source>
</evidence>
<dbReference type="InterPro" id="IPR022634">
    <property type="entry name" value="DNA_polIII_beta_N"/>
</dbReference>
<comment type="similarity">
    <text evidence="2 10">Belongs to the beta sliding clamp family.</text>
</comment>
<keyword evidence="8 10" id="KW-0239">DNA-directed DNA polymerase</keyword>
<keyword evidence="5 10" id="KW-0808">Transferase</keyword>
<keyword evidence="7 10" id="KW-0235">DNA replication</keyword>
<evidence type="ECO:0000313" key="15">
    <source>
        <dbReference type="Proteomes" id="UP000054874"/>
    </source>
</evidence>
<evidence type="ECO:0000259" key="13">
    <source>
        <dbReference type="Pfam" id="PF02768"/>
    </source>
</evidence>
<dbReference type="Proteomes" id="UP000054874">
    <property type="component" value="Unassembled WGS sequence"/>
</dbReference>
<dbReference type="GO" id="GO:0003677">
    <property type="term" value="F:DNA binding"/>
    <property type="evidence" value="ECO:0007669"/>
    <property type="project" value="UniProtKB-UniRule"/>
</dbReference>
<evidence type="ECO:0000259" key="12">
    <source>
        <dbReference type="Pfam" id="PF02767"/>
    </source>
</evidence>
<dbReference type="OrthoDB" id="8421503at2"/>
<dbReference type="InterPro" id="IPR001001">
    <property type="entry name" value="DNA_polIII_beta"/>
</dbReference>
<comment type="function">
    <text evidence="10">Confers DNA tethering and processivity to DNA polymerases and other proteins. Acts as a clamp, forming a ring around DNA (a reaction catalyzed by the clamp-loading complex) which diffuses in an ATP-independent manner freely and bidirectionally along dsDNA. Initially characterized for its ability to contact the catalytic subunit of DNA polymerase III (Pol III), a complex, multichain enzyme responsible for most of the replicative synthesis in bacteria; Pol III exhibits 3'-5' exonuclease proofreading activity. The beta chain is required for initiation of replication as well as for processivity of DNA replication.</text>
</comment>
<keyword evidence="6 10" id="KW-0548">Nucleotidyltransferase</keyword>
<dbReference type="Gene3D" id="3.10.150.10">
    <property type="entry name" value="DNA Polymerase III, subunit A, domain 2"/>
    <property type="match status" value="2"/>
</dbReference>
<dbReference type="GO" id="GO:0005737">
    <property type="term" value="C:cytoplasm"/>
    <property type="evidence" value="ECO:0007669"/>
    <property type="project" value="UniProtKB-SubCell"/>
</dbReference>
<dbReference type="SUPFAM" id="SSF55979">
    <property type="entry name" value="DNA clamp"/>
    <property type="match status" value="3"/>
</dbReference>
<evidence type="ECO:0000256" key="1">
    <source>
        <dbReference type="ARBA" id="ARBA00004496"/>
    </source>
</evidence>
<name>A0A0V8QEE6_9FIRM</name>
<dbReference type="GO" id="GO:0006271">
    <property type="term" value="P:DNA strand elongation involved in DNA replication"/>
    <property type="evidence" value="ECO:0007669"/>
    <property type="project" value="TreeGrafter"/>
</dbReference>
<dbReference type="Pfam" id="PF02767">
    <property type="entry name" value="DNA_pol3_beta_2"/>
    <property type="match status" value="1"/>
</dbReference>
<comment type="subunit">
    <text evidence="10">Forms a ring-shaped head-to-tail homodimer around DNA.</text>
</comment>
<gene>
    <name evidence="14" type="ORF">ASU35_11420</name>
</gene>
<accession>A0A0V8QEE6</accession>
<dbReference type="GO" id="GO:0003887">
    <property type="term" value="F:DNA-directed DNA polymerase activity"/>
    <property type="evidence" value="ECO:0007669"/>
    <property type="project" value="UniProtKB-UniRule"/>
</dbReference>
<evidence type="ECO:0000256" key="6">
    <source>
        <dbReference type="ARBA" id="ARBA00022695"/>
    </source>
</evidence>
<comment type="caution">
    <text evidence="14">The sequence shown here is derived from an EMBL/GenBank/DDBJ whole genome shotgun (WGS) entry which is preliminary data.</text>
</comment>
<dbReference type="RefSeq" id="WP_058352937.1">
    <property type="nucleotide sequence ID" value="NZ_CABMMD010000159.1"/>
</dbReference>
<evidence type="ECO:0000256" key="9">
    <source>
        <dbReference type="ARBA" id="ARBA00023125"/>
    </source>
</evidence>
<dbReference type="PANTHER" id="PTHR30478:SF0">
    <property type="entry name" value="BETA SLIDING CLAMP"/>
    <property type="match status" value="1"/>
</dbReference>
<sequence>MKIICSKADLLNSVNIVMKAVPAKSTMPILECLVIEVKNGIIKLTANDMELGIETLVKGEVIADGVIAINAKIFADIIRKLSDNDIIIETDDNFMAHISCEKAKFDIAGKSNDEFPLIPKIERDCSIELSQFSLKEIIRQTVFSISDNESNKIMTGELFEITGNEFKVVSLDGHRISIRKISLKESYDHIKIIVPGKTLNEISKILSGEIEDMVKIFFTNKHIVFEFNDTMVLSRLIEGEYYRIEQMLSSDYETKVTINKKEFLNCIDRATLLVKESEKKPIIINVGEQNIELCINSTIGSMKEEIDITKEGKDILIAFNPRFLMDALRVIDEEEVDIYLFNPKAPCFIKDKEETYIYLILPVNFNAGVN</sequence>